<protein>
    <submittedName>
        <fullName evidence="3">Cytochrome P450</fullName>
    </submittedName>
</protein>
<evidence type="ECO:0000256" key="1">
    <source>
        <dbReference type="ARBA" id="ARBA00010617"/>
    </source>
</evidence>
<reference evidence="3 4" key="1">
    <citation type="submission" date="2021-02" db="EMBL/GenBank/DDBJ databases">
        <title>Streptomyces spirodelae sp. nov., isolated from duckweed.</title>
        <authorList>
            <person name="Saimee Y."/>
            <person name="Duangmal K."/>
        </authorList>
    </citation>
    <scope>NUCLEOTIDE SEQUENCE [LARGE SCALE GENOMIC DNA]</scope>
    <source>
        <strain evidence="3 4">DW4-2</strain>
    </source>
</reference>
<keyword evidence="2" id="KW-0560">Oxidoreductase</keyword>
<dbReference type="EMBL" id="JAFFZN010000005">
    <property type="protein sequence ID" value="MBO8185351.1"/>
    <property type="molecule type" value="Genomic_DNA"/>
</dbReference>
<organism evidence="3 4">
    <name type="scientific">Streptomyces spirodelae</name>
    <dbReference type="NCBI Taxonomy" id="2812904"/>
    <lineage>
        <taxon>Bacteria</taxon>
        <taxon>Bacillati</taxon>
        <taxon>Actinomycetota</taxon>
        <taxon>Actinomycetes</taxon>
        <taxon>Kitasatosporales</taxon>
        <taxon>Streptomycetaceae</taxon>
        <taxon>Streptomyces</taxon>
    </lineage>
</organism>
<dbReference type="CDD" id="cd11029">
    <property type="entry name" value="CYP107-like"/>
    <property type="match status" value="1"/>
</dbReference>
<dbReference type="Pfam" id="PF00067">
    <property type="entry name" value="p450"/>
    <property type="match status" value="1"/>
</dbReference>
<keyword evidence="2" id="KW-0349">Heme</keyword>
<dbReference type="InterPro" id="IPR001128">
    <property type="entry name" value="Cyt_P450"/>
</dbReference>
<dbReference type="SUPFAM" id="SSF48264">
    <property type="entry name" value="Cytochrome P450"/>
    <property type="match status" value="1"/>
</dbReference>
<dbReference type="PROSITE" id="PS00086">
    <property type="entry name" value="CYTOCHROME_P450"/>
    <property type="match status" value="1"/>
</dbReference>
<keyword evidence="4" id="KW-1185">Reference proteome</keyword>
<name>A0ABS3WQF2_9ACTN</name>
<keyword evidence="2" id="KW-0479">Metal-binding</keyword>
<dbReference type="PRINTS" id="PR00359">
    <property type="entry name" value="BP450"/>
</dbReference>
<accession>A0ABS3WQF2</accession>
<dbReference type="InterPro" id="IPR002397">
    <property type="entry name" value="Cyt_P450_B"/>
</dbReference>
<keyword evidence="2" id="KW-0408">Iron</keyword>
<dbReference type="RefSeq" id="WP_209264173.1">
    <property type="nucleotide sequence ID" value="NZ_JAFFZN010000005.1"/>
</dbReference>
<comment type="similarity">
    <text evidence="1 2">Belongs to the cytochrome P450 family.</text>
</comment>
<comment type="caution">
    <text evidence="3">The sequence shown here is derived from an EMBL/GenBank/DDBJ whole genome shotgun (WGS) entry which is preliminary data.</text>
</comment>
<evidence type="ECO:0000256" key="2">
    <source>
        <dbReference type="RuleBase" id="RU000461"/>
    </source>
</evidence>
<proteinExistence type="inferred from homology"/>
<evidence type="ECO:0000313" key="3">
    <source>
        <dbReference type="EMBL" id="MBO8185351.1"/>
    </source>
</evidence>
<dbReference type="PANTHER" id="PTHR46696">
    <property type="entry name" value="P450, PUTATIVE (EUROFUNG)-RELATED"/>
    <property type="match status" value="1"/>
</dbReference>
<sequence>MADRSVLEKIPETDGIVDLAALGDDYVRDPYPVYAALRRRGPVHHVRTPEGVLAWLVVGHDAARAALTDERLSKNWANASPEAGPLTVSPGRHMLISDPPDHTRLRKLIAKEFTPRRIAALEPRIRELTDGLLDTMLAHPGGRADLVASLAFPLPIAVICELLGVPDLDREAFKKWSDHVLSYAPEEEKRDSVQALAGYLTQLLDHQRAHPGDDLLSTLIRTSDEDGDRLSTNELLGMAWLLLIAGYETTVGLIANGTLALLRHPDQLAALRADPALLPDAVEEMLRYDGPVEVSTYRFTLEPIEIGGTLIPGDGQLVLPVLADADRDPDRFPDSDSFDIRRRTRGHLAFGHGIHFCLGAPLARLEARVAFELLLRRTARLELDAHPAALEWRRGTVLRGVKSLPVRFG</sequence>
<evidence type="ECO:0000313" key="4">
    <source>
        <dbReference type="Proteomes" id="UP001518976"/>
    </source>
</evidence>
<gene>
    <name evidence="3" type="ORF">JW592_07730</name>
</gene>
<dbReference type="PANTHER" id="PTHR46696:SF1">
    <property type="entry name" value="CYTOCHROME P450 YJIB-RELATED"/>
    <property type="match status" value="1"/>
</dbReference>
<dbReference type="InterPro" id="IPR036396">
    <property type="entry name" value="Cyt_P450_sf"/>
</dbReference>
<keyword evidence="2" id="KW-0503">Monooxygenase</keyword>
<dbReference type="InterPro" id="IPR017972">
    <property type="entry name" value="Cyt_P450_CS"/>
</dbReference>
<dbReference type="Proteomes" id="UP001518976">
    <property type="component" value="Unassembled WGS sequence"/>
</dbReference>
<dbReference type="Gene3D" id="1.10.630.10">
    <property type="entry name" value="Cytochrome P450"/>
    <property type="match status" value="1"/>
</dbReference>